<dbReference type="InterPro" id="IPR013517">
    <property type="entry name" value="FG-GAP"/>
</dbReference>
<evidence type="ECO:0000256" key="2">
    <source>
        <dbReference type="SAM" id="MobiDB-lite"/>
    </source>
</evidence>
<dbReference type="PROSITE" id="PS51257">
    <property type="entry name" value="PROKAR_LIPOPROTEIN"/>
    <property type="match status" value="1"/>
</dbReference>
<evidence type="ECO:0000313" key="5">
    <source>
        <dbReference type="Proteomes" id="UP000031599"/>
    </source>
</evidence>
<gene>
    <name evidence="4" type="ORF">DB30_08105</name>
</gene>
<name>A0A0C1Z715_9BACT</name>
<feature type="chain" id="PRO_5002143780" evidence="3">
    <location>
        <begin position="18"/>
        <end position="561"/>
    </location>
</feature>
<dbReference type="InterPro" id="IPR028994">
    <property type="entry name" value="Integrin_alpha_N"/>
</dbReference>
<feature type="signal peptide" evidence="3">
    <location>
        <begin position="1"/>
        <end position="17"/>
    </location>
</feature>
<dbReference type="EMBL" id="JMCC02000098">
    <property type="protein sequence ID" value="KIG13429.1"/>
    <property type="molecule type" value="Genomic_DNA"/>
</dbReference>
<dbReference type="RefSeq" id="WP_146661358.1">
    <property type="nucleotide sequence ID" value="NZ_JMCC02000098.1"/>
</dbReference>
<accession>A0A0C1Z715</accession>
<keyword evidence="1 3" id="KW-0732">Signal</keyword>
<dbReference type="SUPFAM" id="SSF69318">
    <property type="entry name" value="Integrin alpha N-terminal domain"/>
    <property type="match status" value="2"/>
</dbReference>
<evidence type="ECO:0000256" key="1">
    <source>
        <dbReference type="ARBA" id="ARBA00022729"/>
    </source>
</evidence>
<evidence type="ECO:0000256" key="3">
    <source>
        <dbReference type="SAM" id="SignalP"/>
    </source>
</evidence>
<dbReference type="AlphaFoldDB" id="A0A0C1Z715"/>
<protein>
    <submittedName>
        <fullName evidence="4">HYR domain protein</fullName>
    </submittedName>
</protein>
<feature type="compositionally biased region" description="Low complexity" evidence="2">
    <location>
        <begin position="55"/>
        <end position="66"/>
    </location>
</feature>
<evidence type="ECO:0000313" key="4">
    <source>
        <dbReference type="EMBL" id="KIG13429.1"/>
    </source>
</evidence>
<comment type="caution">
    <text evidence="4">The sequence shown here is derived from an EMBL/GenBank/DDBJ whole genome shotgun (WGS) entry which is preliminary data.</text>
</comment>
<dbReference type="Proteomes" id="UP000031599">
    <property type="component" value="Unassembled WGS sequence"/>
</dbReference>
<organism evidence="4 5">
    <name type="scientific">Enhygromyxa salina</name>
    <dbReference type="NCBI Taxonomy" id="215803"/>
    <lineage>
        <taxon>Bacteria</taxon>
        <taxon>Pseudomonadati</taxon>
        <taxon>Myxococcota</taxon>
        <taxon>Polyangia</taxon>
        <taxon>Nannocystales</taxon>
        <taxon>Nannocystaceae</taxon>
        <taxon>Enhygromyxa</taxon>
    </lineage>
</organism>
<dbReference type="PANTHER" id="PTHR46580:SF4">
    <property type="entry name" value="ATP_GTP-BINDING PROTEIN"/>
    <property type="match status" value="1"/>
</dbReference>
<dbReference type="Pfam" id="PF13517">
    <property type="entry name" value="FG-GAP_3"/>
    <property type="match status" value="1"/>
</dbReference>
<feature type="compositionally biased region" description="Acidic residues" evidence="2">
    <location>
        <begin position="42"/>
        <end position="54"/>
    </location>
</feature>
<proteinExistence type="predicted"/>
<sequence>MVRTRASALMTWGLALGAGLGGCGGGSGEVFATSVAVATEGETGDSETAGDDAEGSSSSTSSTMETGDGDGDGDGTKFDMAPVADYEEPTPPELCMVVDDMNAIGDCDESAPPDAFEPDVQWSWWGPNGETESFVPALVANLTDDNDDGVIDLCDTPDVVVVAATFGGESHIYVLDGATGQLHFKIAPFVAFTITPAIGDIDNDGLPEIITGNGAGFQGPARFMAFEHDGTHKWTSAHSHDHPQGGSVALADLDNDGDVEIMFDTVVLDHNGDVVFEAPAQLGLQPLSTAVTAADLDGDGDLEVVLGQSAYHHDGSTVYFEIMVTPGFPQIANLDEDPEPEILVTNNRGVTLLEHDGTIVYLNVKPEGIWTGLRPAAVHDFDGDGLAEFAVSSASVYSVFEPAPSLVWSAIIDDASGSSGGTAFDFDGDGRAEAMYADEQQLFIFDDQGTPLLTVPRSARTLTEYPTVADVDNDGSAEIIVVSDGGFEMMQTAPTVQVIRDVQDRWIQARRIWNQHTYHVTNVREDGTIPQWEPPSWAGLNTFRTNAQIEAGEICKPEPQG</sequence>
<feature type="region of interest" description="Disordered" evidence="2">
    <location>
        <begin position="36"/>
        <end position="91"/>
    </location>
</feature>
<reference evidence="4 5" key="1">
    <citation type="submission" date="2014-12" db="EMBL/GenBank/DDBJ databases">
        <title>Genome assembly of Enhygromyxa salina DSM 15201.</title>
        <authorList>
            <person name="Sharma G."/>
            <person name="Subramanian S."/>
        </authorList>
    </citation>
    <scope>NUCLEOTIDE SEQUENCE [LARGE SCALE GENOMIC DNA]</scope>
    <source>
        <strain evidence="4 5">DSM 15201</strain>
    </source>
</reference>
<dbReference type="PANTHER" id="PTHR46580">
    <property type="entry name" value="SENSOR KINASE-RELATED"/>
    <property type="match status" value="1"/>
</dbReference>
<dbReference type="Gene3D" id="2.130.10.130">
    <property type="entry name" value="Integrin alpha, N-terminal"/>
    <property type="match status" value="1"/>
</dbReference>